<comment type="caution">
    <text evidence="11">The sequence shown here is derived from an EMBL/GenBank/DDBJ whole genome shotgun (WGS) entry which is preliminary data.</text>
</comment>
<dbReference type="InterPro" id="IPR001917">
    <property type="entry name" value="Aminotrans_II_pyridoxalP_BS"/>
</dbReference>
<evidence type="ECO:0000256" key="5">
    <source>
        <dbReference type="ARBA" id="ARBA00022679"/>
    </source>
</evidence>
<dbReference type="RefSeq" id="WP_205157787.1">
    <property type="nucleotide sequence ID" value="NZ_JAFEUM010000002.1"/>
</dbReference>
<dbReference type="NCBIfam" id="TIGR00858">
    <property type="entry name" value="bioF"/>
    <property type="match status" value="1"/>
</dbReference>
<feature type="domain" description="Aminotransferase class I/classII large" evidence="10">
    <location>
        <begin position="41"/>
        <end position="377"/>
    </location>
</feature>
<dbReference type="Gene3D" id="3.40.640.10">
    <property type="entry name" value="Type I PLP-dependent aspartate aminotransferase-like (Major domain)"/>
    <property type="match status" value="1"/>
</dbReference>
<sequence length="383" mass="41143">MPAFNERIQQALDARHSKGLTRTLTPCDGGNSTTVSIAGRNLLNFSNNDYLGLANDPELKKAFQQGIDVYGNGSAASPMVSGFSNAHRLLEDTLCDWLGFDRAVLLSSGFSANQALLFSLMHQGDTLIQDKLNHASLMEAGQLCDATMVRFRHNDVAHLRERINAAKSGPALVVTEGVFSMDGDRAPLAELQQATDQQAWLAVDDAHGIGVLGETGGGSCEQANVRPDLLIVTFGKAFGLSGAAIMCNHSVGDYLTQFAKHHVYSTAFPAAQAFALNHAAKMIQSQTWRREKLAEHSDRIGHKLGHLAGYVDTSTPIKPFIIGDADQAVAVASAMRQHGIALTAIRPPTVPPNTARLRITVTAAHSDKQVETLCQALNQVVEE</sequence>
<accession>A0ABS2HGN5</accession>
<dbReference type="SUPFAM" id="SSF53383">
    <property type="entry name" value="PLP-dependent transferases"/>
    <property type="match status" value="1"/>
</dbReference>
<keyword evidence="5 9" id="KW-0808">Transferase</keyword>
<evidence type="ECO:0000256" key="4">
    <source>
        <dbReference type="ARBA" id="ARBA00011738"/>
    </source>
</evidence>
<comment type="cofactor">
    <cofactor evidence="1 9">
        <name>pyridoxal 5'-phosphate</name>
        <dbReference type="ChEBI" id="CHEBI:597326"/>
    </cofactor>
</comment>
<dbReference type="InterPro" id="IPR015422">
    <property type="entry name" value="PyrdxlP-dep_Trfase_small"/>
</dbReference>
<comment type="similarity">
    <text evidence="3 9">Belongs to the class-II pyridoxal-phosphate-dependent aminotransferase family. BioF subfamily.</text>
</comment>
<comment type="catalytic activity">
    <reaction evidence="8 9">
        <text>6-carboxyhexanoyl-[ACP] + L-alanine + H(+) = (8S)-8-amino-7-oxononanoate + holo-[ACP] + CO2</text>
        <dbReference type="Rhea" id="RHEA:42288"/>
        <dbReference type="Rhea" id="RHEA-COMP:9685"/>
        <dbReference type="Rhea" id="RHEA-COMP:9955"/>
        <dbReference type="ChEBI" id="CHEBI:15378"/>
        <dbReference type="ChEBI" id="CHEBI:16526"/>
        <dbReference type="ChEBI" id="CHEBI:57972"/>
        <dbReference type="ChEBI" id="CHEBI:64479"/>
        <dbReference type="ChEBI" id="CHEBI:78846"/>
        <dbReference type="ChEBI" id="CHEBI:149468"/>
        <dbReference type="EC" id="2.3.1.47"/>
    </reaction>
</comment>
<dbReference type="PANTHER" id="PTHR13693">
    <property type="entry name" value="CLASS II AMINOTRANSFERASE/8-AMINO-7-OXONONANOATE SYNTHASE"/>
    <property type="match status" value="1"/>
</dbReference>
<keyword evidence="6" id="KW-0093">Biotin biosynthesis</keyword>
<evidence type="ECO:0000256" key="8">
    <source>
        <dbReference type="ARBA" id="ARBA00047715"/>
    </source>
</evidence>
<dbReference type="InterPro" id="IPR015421">
    <property type="entry name" value="PyrdxlP-dep_Trfase_major"/>
</dbReference>
<dbReference type="PANTHER" id="PTHR13693:SF100">
    <property type="entry name" value="8-AMINO-7-OXONONANOATE SYNTHASE"/>
    <property type="match status" value="1"/>
</dbReference>
<keyword evidence="7 9" id="KW-0663">Pyridoxal phosphate</keyword>
<comment type="function">
    <text evidence="9">Catalyzes the decarboxylative condensation of pimeloyl-[acyl-carrier protein] and L-alanine to produce 8-amino-7-oxononanoate (AON), [acyl-carrier protein], and carbon dioxide.</text>
</comment>
<evidence type="ECO:0000256" key="7">
    <source>
        <dbReference type="ARBA" id="ARBA00022898"/>
    </source>
</evidence>
<reference evidence="11 12" key="1">
    <citation type="submission" date="2021-02" db="EMBL/GenBank/DDBJ databases">
        <authorList>
            <person name="Park J.-S."/>
        </authorList>
    </citation>
    <scope>NUCLEOTIDE SEQUENCE [LARGE SCALE GENOMIC DNA]</scope>
    <source>
        <strain evidence="11 12">188UL20-2</strain>
    </source>
</reference>
<dbReference type="InterPro" id="IPR015424">
    <property type="entry name" value="PyrdxlP-dep_Trfase"/>
</dbReference>
<dbReference type="InterPro" id="IPR004839">
    <property type="entry name" value="Aminotransferase_I/II_large"/>
</dbReference>
<dbReference type="Gene3D" id="3.90.1150.10">
    <property type="entry name" value="Aspartate Aminotransferase, domain 1"/>
    <property type="match status" value="1"/>
</dbReference>
<proteinExistence type="inferred from homology"/>
<evidence type="ECO:0000313" key="12">
    <source>
        <dbReference type="Proteomes" id="UP000809621"/>
    </source>
</evidence>
<evidence type="ECO:0000313" key="11">
    <source>
        <dbReference type="EMBL" id="MBM7036199.1"/>
    </source>
</evidence>
<keyword evidence="11" id="KW-0012">Acyltransferase</keyword>
<comment type="subunit">
    <text evidence="4 9">Homodimer.</text>
</comment>
<gene>
    <name evidence="11" type="primary">bioF</name>
    <name evidence="11" type="ORF">JQC93_07215</name>
</gene>
<evidence type="ECO:0000256" key="2">
    <source>
        <dbReference type="ARBA" id="ARBA00004746"/>
    </source>
</evidence>
<dbReference type="EMBL" id="JAFEUM010000002">
    <property type="protein sequence ID" value="MBM7036199.1"/>
    <property type="molecule type" value="Genomic_DNA"/>
</dbReference>
<evidence type="ECO:0000256" key="6">
    <source>
        <dbReference type="ARBA" id="ARBA00022756"/>
    </source>
</evidence>
<evidence type="ECO:0000256" key="1">
    <source>
        <dbReference type="ARBA" id="ARBA00001933"/>
    </source>
</evidence>
<evidence type="ECO:0000259" key="10">
    <source>
        <dbReference type="Pfam" id="PF00155"/>
    </source>
</evidence>
<keyword evidence="12" id="KW-1185">Reference proteome</keyword>
<dbReference type="Pfam" id="PF00155">
    <property type="entry name" value="Aminotran_1_2"/>
    <property type="match status" value="1"/>
</dbReference>
<dbReference type="InterPro" id="IPR050087">
    <property type="entry name" value="AON_synthase_class-II"/>
</dbReference>
<evidence type="ECO:0000256" key="9">
    <source>
        <dbReference type="RuleBase" id="RU003693"/>
    </source>
</evidence>
<dbReference type="PROSITE" id="PS00599">
    <property type="entry name" value="AA_TRANSFER_CLASS_2"/>
    <property type="match status" value="1"/>
</dbReference>
<dbReference type="InterPro" id="IPR004723">
    <property type="entry name" value="AONS_Archaea/Proteobacteria"/>
</dbReference>
<organism evidence="11 12">
    <name type="scientific">Vibrio ulleungensis</name>
    <dbReference type="NCBI Taxonomy" id="2807619"/>
    <lineage>
        <taxon>Bacteria</taxon>
        <taxon>Pseudomonadati</taxon>
        <taxon>Pseudomonadota</taxon>
        <taxon>Gammaproteobacteria</taxon>
        <taxon>Vibrionales</taxon>
        <taxon>Vibrionaceae</taxon>
        <taxon>Vibrio</taxon>
    </lineage>
</organism>
<protein>
    <recommendedName>
        <fullName evidence="9">8-amino-7-ketopelargonate synthase</fullName>
        <ecNumber evidence="9">2.3.1.47</ecNumber>
    </recommendedName>
</protein>
<evidence type="ECO:0000256" key="3">
    <source>
        <dbReference type="ARBA" id="ARBA00010008"/>
    </source>
</evidence>
<comment type="pathway">
    <text evidence="2 9">Cofactor biosynthesis; biotin biosynthesis.</text>
</comment>
<dbReference type="Proteomes" id="UP000809621">
    <property type="component" value="Unassembled WGS sequence"/>
</dbReference>
<name>A0ABS2HGN5_9VIBR</name>
<dbReference type="EC" id="2.3.1.47" evidence="9"/>
<dbReference type="GO" id="GO:0008710">
    <property type="term" value="F:8-amino-7-oxononanoate synthase activity"/>
    <property type="evidence" value="ECO:0007669"/>
    <property type="project" value="UniProtKB-EC"/>
</dbReference>